<evidence type="ECO:0000313" key="9">
    <source>
        <dbReference type="EMBL" id="ADZ78343.1"/>
    </source>
</evidence>
<reference evidence="9" key="1">
    <citation type="submission" date="2011-03" db="EMBL/GenBank/DDBJ databases">
        <title>Complete sequence of Sphingobacterium sp. 21.</title>
        <authorList>
            <consortium name="US DOE Joint Genome Institute"/>
            <person name="Lucas S."/>
            <person name="Copeland A."/>
            <person name="Lapidus A."/>
            <person name="Cheng J.-F."/>
            <person name="Goodwin L."/>
            <person name="Pitluck S."/>
            <person name="Davenport K."/>
            <person name="Detter J.C."/>
            <person name="Han C."/>
            <person name="Tapia R."/>
            <person name="Land M."/>
            <person name="Hauser L."/>
            <person name="Kyrpides N."/>
            <person name="Ivanova N."/>
            <person name="Ovchinnikova G."/>
            <person name="Pagani I."/>
            <person name="Siebers A.K."/>
            <person name="Allgaier M."/>
            <person name="Thelen M.P."/>
            <person name="Hugenholtz P."/>
            <person name="Woyke T."/>
        </authorList>
    </citation>
    <scope>NUCLEOTIDE SEQUENCE</scope>
    <source>
        <strain evidence="9">21</strain>
    </source>
</reference>
<dbReference type="PATRIC" id="fig|743722.3.peg.1906"/>
<feature type="transmembrane region" description="Helical" evidence="8">
    <location>
        <begin position="216"/>
        <end position="233"/>
    </location>
</feature>
<feature type="transmembrane region" description="Helical" evidence="8">
    <location>
        <begin position="293"/>
        <end position="317"/>
    </location>
</feature>
<keyword evidence="3 9" id="KW-0808">Transferase</keyword>
<comment type="cofactor">
    <cofactor evidence="7">
        <name>Mg(2+)</name>
        <dbReference type="ChEBI" id="CHEBI:18420"/>
    </cofactor>
</comment>
<dbReference type="GO" id="GO:0005886">
    <property type="term" value="C:plasma membrane"/>
    <property type="evidence" value="ECO:0007669"/>
    <property type="project" value="UniProtKB-SubCell"/>
</dbReference>
<comment type="subcellular location">
    <subcellularLocation>
        <location evidence="1">Cell membrane</location>
        <topology evidence="1">Multi-pass membrane protein</topology>
    </subcellularLocation>
</comment>
<feature type="transmembrane region" description="Helical" evidence="8">
    <location>
        <begin position="253"/>
        <end position="272"/>
    </location>
</feature>
<dbReference type="KEGG" id="shg:Sph21_1781"/>
<keyword evidence="6 8" id="KW-0472">Membrane</keyword>
<keyword evidence="5 8" id="KW-1133">Transmembrane helix</keyword>
<evidence type="ECO:0000256" key="1">
    <source>
        <dbReference type="ARBA" id="ARBA00004651"/>
    </source>
</evidence>
<name>F4C871_SPHS2</name>
<feature type="transmembrane region" description="Helical" evidence="8">
    <location>
        <begin position="186"/>
        <end position="204"/>
    </location>
</feature>
<feature type="transmembrane region" description="Helical" evidence="8">
    <location>
        <begin position="74"/>
        <end position="91"/>
    </location>
</feature>
<evidence type="ECO:0000256" key="3">
    <source>
        <dbReference type="ARBA" id="ARBA00022679"/>
    </source>
</evidence>
<dbReference type="CDD" id="cd06853">
    <property type="entry name" value="GT_WecA_like"/>
    <property type="match status" value="1"/>
</dbReference>
<evidence type="ECO:0000256" key="7">
    <source>
        <dbReference type="PIRSR" id="PIRSR600715-1"/>
    </source>
</evidence>
<dbReference type="GO" id="GO:0016780">
    <property type="term" value="F:phosphotransferase activity, for other substituted phosphate groups"/>
    <property type="evidence" value="ECO:0007669"/>
    <property type="project" value="InterPro"/>
</dbReference>
<feature type="binding site" evidence="7">
    <location>
        <position position="154"/>
    </location>
    <ligand>
        <name>Mg(2+)</name>
        <dbReference type="ChEBI" id="CHEBI:18420"/>
    </ligand>
</feature>
<organism evidence="9">
    <name type="scientific">Sphingobacterium sp. (strain 21)</name>
    <dbReference type="NCBI Taxonomy" id="743722"/>
    <lineage>
        <taxon>Bacteria</taxon>
        <taxon>Pseudomonadati</taxon>
        <taxon>Bacteroidota</taxon>
        <taxon>Sphingobacteriia</taxon>
        <taxon>Sphingobacteriales</taxon>
        <taxon>Sphingobacteriaceae</taxon>
        <taxon>Sphingobacterium</taxon>
    </lineage>
</organism>
<dbReference type="AlphaFoldDB" id="F4C871"/>
<sequence length="400" mass="44090">MVTTLLPFSLALIASLVAVPAIIKVAYHKRLVDDPRLEERKIHRYSVPNLGGVAVFSIFALVSCLFTSSTSLQNGNFIFAAGIIIFCIGLKDDLVSLDPYKKFLAQFVTAFITVYLADIRITSFYGVLGIYELTPILSYLFSSIAIVFIINAFNLIDGINGLLGGLTLLISLSYGTLFYFMDQPGLSVMAFSLAGSVLGFLKFNAGRKARIFMGDAGAYSIGFVIALLSIKFIELNKSSFALSDGTHFIRSAPAIALAILVIPTFDTIRVFTKRIINGKSPFFADRNHIHHRLLNVGFNHSQASLILVGTNIGFIALALGLDQIGTPQLTLIVILTAQFISAMFWLYDAKRRLIETNRIKNVLLPEEDVNINAMEKGTIKTLVPKEITEELFERLEDQKS</sequence>
<evidence type="ECO:0000256" key="8">
    <source>
        <dbReference type="SAM" id="Phobius"/>
    </source>
</evidence>
<feature type="transmembrane region" description="Helical" evidence="8">
    <location>
        <begin position="162"/>
        <end position="180"/>
    </location>
</feature>
<dbReference type="InterPro" id="IPR000715">
    <property type="entry name" value="Glycosyl_transferase_4"/>
</dbReference>
<feature type="transmembrane region" description="Helical" evidence="8">
    <location>
        <begin position="103"/>
        <end position="130"/>
    </location>
</feature>
<feature type="transmembrane region" description="Helical" evidence="8">
    <location>
        <begin position="6"/>
        <end position="27"/>
    </location>
</feature>
<dbReference type="OrthoDB" id="9783652at2"/>
<dbReference type="GO" id="GO:0044038">
    <property type="term" value="P:cell wall macromolecule biosynthetic process"/>
    <property type="evidence" value="ECO:0007669"/>
    <property type="project" value="TreeGrafter"/>
</dbReference>
<dbReference type="GO" id="GO:0071555">
    <property type="term" value="P:cell wall organization"/>
    <property type="evidence" value="ECO:0007669"/>
    <property type="project" value="TreeGrafter"/>
</dbReference>
<dbReference type="HOGENOM" id="CLU_023982_1_1_10"/>
<evidence type="ECO:0000256" key="2">
    <source>
        <dbReference type="ARBA" id="ARBA00022475"/>
    </source>
</evidence>
<gene>
    <name evidence="9" type="ordered locus">Sph21_1781</name>
</gene>
<keyword evidence="7" id="KW-0479">Metal-binding</keyword>
<evidence type="ECO:0000256" key="6">
    <source>
        <dbReference type="ARBA" id="ARBA00023136"/>
    </source>
</evidence>
<evidence type="ECO:0000256" key="4">
    <source>
        <dbReference type="ARBA" id="ARBA00022692"/>
    </source>
</evidence>
<accession>F4C871</accession>
<dbReference type="Pfam" id="PF00953">
    <property type="entry name" value="Glycos_transf_4"/>
    <property type="match status" value="1"/>
</dbReference>
<dbReference type="GO" id="GO:0046872">
    <property type="term" value="F:metal ion binding"/>
    <property type="evidence" value="ECO:0007669"/>
    <property type="project" value="UniProtKB-KW"/>
</dbReference>
<protein>
    <submittedName>
        <fullName evidence="9">Glycosyl transferase family 4</fullName>
    </submittedName>
</protein>
<feature type="binding site" evidence="7">
    <location>
        <position position="215"/>
    </location>
    <ligand>
        <name>Mg(2+)</name>
        <dbReference type="ChEBI" id="CHEBI:18420"/>
    </ligand>
</feature>
<keyword evidence="7" id="KW-0460">Magnesium</keyword>
<proteinExistence type="predicted"/>
<evidence type="ECO:0000256" key="5">
    <source>
        <dbReference type="ARBA" id="ARBA00022989"/>
    </source>
</evidence>
<dbReference type="PANTHER" id="PTHR22926">
    <property type="entry name" value="PHOSPHO-N-ACETYLMURAMOYL-PENTAPEPTIDE-TRANSFERASE"/>
    <property type="match status" value="1"/>
</dbReference>
<keyword evidence="2" id="KW-1003">Cell membrane</keyword>
<dbReference type="GO" id="GO:0009103">
    <property type="term" value="P:lipopolysaccharide biosynthetic process"/>
    <property type="evidence" value="ECO:0007669"/>
    <property type="project" value="TreeGrafter"/>
</dbReference>
<feature type="transmembrane region" description="Helical" evidence="8">
    <location>
        <begin position="329"/>
        <end position="347"/>
    </location>
</feature>
<dbReference type="eggNOG" id="COG0472">
    <property type="taxonomic scope" value="Bacteria"/>
</dbReference>
<feature type="transmembrane region" description="Helical" evidence="8">
    <location>
        <begin position="47"/>
        <end position="68"/>
    </location>
</feature>
<dbReference type="STRING" id="743722.Sph21_1781"/>
<dbReference type="EMBL" id="CP002584">
    <property type="protein sequence ID" value="ADZ78343.1"/>
    <property type="molecule type" value="Genomic_DNA"/>
</dbReference>
<feature type="transmembrane region" description="Helical" evidence="8">
    <location>
        <begin position="136"/>
        <end position="155"/>
    </location>
</feature>
<dbReference type="PANTHER" id="PTHR22926:SF3">
    <property type="entry name" value="UNDECAPRENYL-PHOSPHATE ALPHA-N-ACETYLGLUCOSAMINYL 1-PHOSPHATE TRANSFERASE"/>
    <property type="match status" value="1"/>
</dbReference>
<keyword evidence="4 8" id="KW-0812">Transmembrane</keyword>